<keyword evidence="2" id="KW-0732">Signal</keyword>
<feature type="signal peptide" evidence="2">
    <location>
        <begin position="1"/>
        <end position="18"/>
    </location>
</feature>
<evidence type="ECO:0000256" key="1">
    <source>
        <dbReference type="SAM" id="MobiDB-lite"/>
    </source>
</evidence>
<dbReference type="Proteomes" id="UP000226031">
    <property type="component" value="Unassembled WGS sequence"/>
</dbReference>
<comment type="caution">
    <text evidence="3">The sequence shown here is derived from an EMBL/GenBank/DDBJ whole genome shotgun (WGS) entry which is preliminary data.</text>
</comment>
<protein>
    <submittedName>
        <fullName evidence="3">Uncharacterized protein</fullName>
    </submittedName>
</protein>
<feature type="compositionally biased region" description="Low complexity" evidence="1">
    <location>
        <begin position="120"/>
        <end position="134"/>
    </location>
</feature>
<keyword evidence="4" id="KW-1185">Reference proteome</keyword>
<evidence type="ECO:0000313" key="3">
    <source>
        <dbReference type="EMBL" id="PGH33292.1"/>
    </source>
</evidence>
<feature type="chain" id="PRO_5012925421" evidence="2">
    <location>
        <begin position="19"/>
        <end position="304"/>
    </location>
</feature>
<feature type="region of interest" description="Disordered" evidence="1">
    <location>
        <begin position="17"/>
        <end position="143"/>
    </location>
</feature>
<feature type="compositionally biased region" description="Low complexity" evidence="1">
    <location>
        <begin position="30"/>
        <end position="40"/>
    </location>
</feature>
<dbReference type="VEuPathDB" id="FungiDB:EMCG_01122"/>
<feature type="compositionally biased region" description="Pro residues" evidence="1">
    <location>
        <begin position="41"/>
        <end position="60"/>
    </location>
</feature>
<evidence type="ECO:0000313" key="4">
    <source>
        <dbReference type="Proteomes" id="UP000226031"/>
    </source>
</evidence>
<proteinExistence type="predicted"/>
<organism evidence="3 4">
    <name type="scientific">[Emmonsia] crescens</name>
    <dbReference type="NCBI Taxonomy" id="73230"/>
    <lineage>
        <taxon>Eukaryota</taxon>
        <taxon>Fungi</taxon>
        <taxon>Dikarya</taxon>
        <taxon>Ascomycota</taxon>
        <taxon>Pezizomycotina</taxon>
        <taxon>Eurotiomycetes</taxon>
        <taxon>Eurotiomycetidae</taxon>
        <taxon>Onygenales</taxon>
        <taxon>Ajellomycetaceae</taxon>
        <taxon>Emergomyces</taxon>
    </lineage>
</organism>
<sequence length="304" mass="31548">MRFSSIASGAVFIASAAAGVQQPPSGNYGYPVASPPEYSASPPPSDHPQVPPMNPYPTAAPPSSAYPEVPSGYPEVPYPSSAHPVEPSPSETDCDEDETPYPTLIPSSAHPVEPYPTVTPSPSGYPSSAYPAEPSETDCDEDDETPYPTLTATVIPTQPPKQTGYPTSGYPVETEILTSYITYCPAPTTITHGSHTYTVTEPTTLTMTGPITIVKPILSSTVIECTECPYPTAIPTSPFPTGGYMTSVQIPPPAEYPTAGYPSPSGTIPTGKPTPPPYMNGASRGAVNAGAGLVGLLALAAYLL</sequence>
<accession>A0A2B7ZJW5</accession>
<reference evidence="3 4" key="1">
    <citation type="submission" date="2017-10" db="EMBL/GenBank/DDBJ databases">
        <title>Comparative genomics in systemic dimorphic fungi from Ajellomycetaceae.</title>
        <authorList>
            <person name="Munoz J.F."/>
            <person name="Mcewen J.G."/>
            <person name="Clay O.K."/>
            <person name="Cuomo C.A."/>
        </authorList>
    </citation>
    <scope>NUCLEOTIDE SEQUENCE [LARGE SCALE GENOMIC DNA]</scope>
    <source>
        <strain evidence="3 4">UAMH4076</strain>
    </source>
</reference>
<dbReference type="EMBL" id="PDND01000067">
    <property type="protein sequence ID" value="PGH33292.1"/>
    <property type="molecule type" value="Genomic_DNA"/>
</dbReference>
<gene>
    <name evidence="3" type="ORF">GX50_03905</name>
</gene>
<dbReference type="AlphaFoldDB" id="A0A2B7ZJW5"/>
<dbReference type="STRING" id="73230.A0A2B7ZJW5"/>
<evidence type="ECO:0000256" key="2">
    <source>
        <dbReference type="SAM" id="SignalP"/>
    </source>
</evidence>
<name>A0A2B7ZJW5_9EURO</name>